<protein>
    <submittedName>
        <fullName evidence="1">Uncharacterized protein</fullName>
    </submittedName>
</protein>
<sequence length="157" mass="17843">IHSKTPFHQFLKLSEAEDNVTHRTPPYVCSLRELNSTTYRSRSLSSSQSCITVFHLSVSLLTPYLPFTITSCHTLCHSPHLTHYPLTSLEQALLMEQLSFIIENYRMSGGVANSVLVKVLNIEEHNFKILHTTRLIIQIIEGFAEFLNALTDVEDLT</sequence>
<dbReference type="AlphaFoldDB" id="J9ABQ9"/>
<accession>J9ABQ9</accession>
<organism evidence="1 2">
    <name type="scientific">Wuchereria bancrofti</name>
    <dbReference type="NCBI Taxonomy" id="6293"/>
    <lineage>
        <taxon>Eukaryota</taxon>
        <taxon>Metazoa</taxon>
        <taxon>Ecdysozoa</taxon>
        <taxon>Nematoda</taxon>
        <taxon>Chromadorea</taxon>
        <taxon>Rhabditida</taxon>
        <taxon>Spirurina</taxon>
        <taxon>Spiruromorpha</taxon>
        <taxon>Filarioidea</taxon>
        <taxon>Onchocercidae</taxon>
        <taxon>Wuchereria</taxon>
    </lineage>
</organism>
<feature type="non-terminal residue" evidence="1">
    <location>
        <position position="1"/>
    </location>
</feature>
<evidence type="ECO:0000313" key="1">
    <source>
        <dbReference type="EMBL" id="EJW71430.1"/>
    </source>
</evidence>
<gene>
    <name evidence="1" type="ORF">WUBG_17661</name>
</gene>
<evidence type="ECO:0000313" key="2">
    <source>
        <dbReference type="Proteomes" id="UP000004810"/>
    </source>
</evidence>
<dbReference type="EMBL" id="ADBV01018618">
    <property type="protein sequence ID" value="EJW71430.1"/>
    <property type="molecule type" value="Genomic_DNA"/>
</dbReference>
<proteinExistence type="predicted"/>
<comment type="caution">
    <text evidence="1">The sequence shown here is derived from an EMBL/GenBank/DDBJ whole genome shotgun (WGS) entry which is preliminary data.</text>
</comment>
<name>J9ABQ9_WUCBA</name>
<reference evidence="2" key="1">
    <citation type="submission" date="2012-08" db="EMBL/GenBank/DDBJ databases">
        <title>The Genome Sequence of Wuchereria bancrofti.</title>
        <authorList>
            <person name="Nutman T.B."/>
            <person name="Fink D.L."/>
            <person name="Russ C."/>
            <person name="Young S."/>
            <person name="Zeng Q."/>
            <person name="Koehrsen M."/>
            <person name="Alvarado L."/>
            <person name="Berlin A."/>
            <person name="Chapman S.B."/>
            <person name="Chen Z."/>
            <person name="Freedman E."/>
            <person name="Gellesch M."/>
            <person name="Goldberg J."/>
            <person name="Griggs A."/>
            <person name="Gujja S."/>
            <person name="Heilman E.R."/>
            <person name="Heiman D."/>
            <person name="Hepburn T."/>
            <person name="Howarth C."/>
            <person name="Jen D."/>
            <person name="Larson L."/>
            <person name="Lewis B."/>
            <person name="Mehta T."/>
            <person name="Park D."/>
            <person name="Pearson M."/>
            <person name="Roberts A."/>
            <person name="Saif S."/>
            <person name="Shea T."/>
            <person name="Shenoy N."/>
            <person name="Sisk P."/>
            <person name="Stolte C."/>
            <person name="Sykes S."/>
            <person name="Walk T."/>
            <person name="White J."/>
            <person name="Yandava C."/>
            <person name="Haas B."/>
            <person name="Henn M.R."/>
            <person name="Nusbaum C."/>
            <person name="Birren B."/>
        </authorList>
    </citation>
    <scope>NUCLEOTIDE SEQUENCE [LARGE SCALE GENOMIC DNA]</scope>
    <source>
        <strain evidence="2">NA</strain>
    </source>
</reference>
<dbReference type="Proteomes" id="UP000004810">
    <property type="component" value="Unassembled WGS sequence"/>
</dbReference>